<evidence type="ECO:0000313" key="2">
    <source>
        <dbReference type="EMBL" id="CAJ0862524.1"/>
    </source>
</evidence>
<dbReference type="InterPro" id="IPR002048">
    <property type="entry name" value="EF_hand_dom"/>
</dbReference>
<sequence>MKRHLGAAALAGAMIIAAFGAAHAQSADQVAMMQSRFAAADKDGDGKLTLAEAQAGMPRVAKNFSKIDRAGKGYVTVDEIKAAMASIM</sequence>
<feature type="domain" description="EF-hand" evidence="1">
    <location>
        <begin position="28"/>
        <end position="63"/>
    </location>
</feature>
<reference evidence="2" key="1">
    <citation type="submission" date="2023-07" db="EMBL/GenBank/DDBJ databases">
        <authorList>
            <person name="Pelsma A.J. K."/>
        </authorList>
    </citation>
    <scope>NUCLEOTIDE SEQUENCE</scope>
</reference>
<dbReference type="AlphaFoldDB" id="A0AA48LYL8"/>
<dbReference type="InterPro" id="IPR011992">
    <property type="entry name" value="EF-hand-dom_pair"/>
</dbReference>
<organism evidence="2">
    <name type="scientific">freshwater sediment metagenome</name>
    <dbReference type="NCBI Taxonomy" id="556182"/>
    <lineage>
        <taxon>unclassified sequences</taxon>
        <taxon>metagenomes</taxon>
        <taxon>ecological metagenomes</taxon>
    </lineage>
</organism>
<dbReference type="Pfam" id="PF13202">
    <property type="entry name" value="EF-hand_5"/>
    <property type="match status" value="1"/>
</dbReference>
<accession>A0AA48LYL8</accession>
<proteinExistence type="predicted"/>
<dbReference type="SMART" id="SM00054">
    <property type="entry name" value="EFh"/>
    <property type="match status" value="2"/>
</dbReference>
<evidence type="ECO:0000259" key="1">
    <source>
        <dbReference type="PROSITE" id="PS50222"/>
    </source>
</evidence>
<dbReference type="EMBL" id="OY288114">
    <property type="protein sequence ID" value="CAJ0862524.1"/>
    <property type="molecule type" value="Genomic_DNA"/>
</dbReference>
<dbReference type="PROSITE" id="PS50222">
    <property type="entry name" value="EF_HAND_2"/>
    <property type="match status" value="2"/>
</dbReference>
<dbReference type="GO" id="GO:0005509">
    <property type="term" value="F:calcium ion binding"/>
    <property type="evidence" value="ECO:0007669"/>
    <property type="project" value="InterPro"/>
</dbReference>
<dbReference type="SUPFAM" id="SSF47473">
    <property type="entry name" value="EF-hand"/>
    <property type="match status" value="1"/>
</dbReference>
<protein>
    <recommendedName>
        <fullName evidence="1">EF-hand domain-containing protein</fullName>
    </recommendedName>
</protein>
<feature type="domain" description="EF-hand" evidence="1">
    <location>
        <begin position="64"/>
        <end position="88"/>
    </location>
</feature>
<dbReference type="Gene3D" id="1.10.238.10">
    <property type="entry name" value="EF-hand"/>
    <property type="match status" value="1"/>
</dbReference>
<gene>
    <name evidence="2" type="ORF">AMST5_01497</name>
</gene>
<name>A0AA48LYL8_9ZZZZ</name>